<dbReference type="AlphaFoldDB" id="A0AAW2LIQ5"/>
<dbReference type="EMBL" id="JACGWK010000013">
    <property type="protein sequence ID" value="KAL0319187.1"/>
    <property type="molecule type" value="Genomic_DNA"/>
</dbReference>
<gene>
    <name evidence="2" type="ORF">Sangu_2074900</name>
</gene>
<evidence type="ECO:0000256" key="1">
    <source>
        <dbReference type="SAM" id="MobiDB-lite"/>
    </source>
</evidence>
<accession>A0AAW2LIQ5</accession>
<sequence length="107" mass="12373">MSEFEHSMRAFVRVAKCLVRSSAMSFLSSSVQKVSPSARFTTREEEKPSRTGPHMESPGRKRRAKKGPFFLVSLFLESIFFHILKIEVRRRENRLIGGSLHLIYEES</sequence>
<comment type="caution">
    <text evidence="2">The sequence shown here is derived from an EMBL/GenBank/DDBJ whole genome shotgun (WGS) entry which is preliminary data.</text>
</comment>
<organism evidence="2">
    <name type="scientific">Sesamum angustifolium</name>
    <dbReference type="NCBI Taxonomy" id="2727405"/>
    <lineage>
        <taxon>Eukaryota</taxon>
        <taxon>Viridiplantae</taxon>
        <taxon>Streptophyta</taxon>
        <taxon>Embryophyta</taxon>
        <taxon>Tracheophyta</taxon>
        <taxon>Spermatophyta</taxon>
        <taxon>Magnoliopsida</taxon>
        <taxon>eudicotyledons</taxon>
        <taxon>Gunneridae</taxon>
        <taxon>Pentapetalae</taxon>
        <taxon>asterids</taxon>
        <taxon>lamiids</taxon>
        <taxon>Lamiales</taxon>
        <taxon>Pedaliaceae</taxon>
        <taxon>Sesamum</taxon>
    </lineage>
</organism>
<protein>
    <submittedName>
        <fullName evidence="2">Uncharacterized protein</fullName>
    </submittedName>
</protein>
<feature type="region of interest" description="Disordered" evidence="1">
    <location>
        <begin position="35"/>
        <end position="62"/>
    </location>
</feature>
<reference evidence="2" key="1">
    <citation type="submission" date="2020-06" db="EMBL/GenBank/DDBJ databases">
        <authorList>
            <person name="Li T."/>
            <person name="Hu X."/>
            <person name="Zhang T."/>
            <person name="Song X."/>
            <person name="Zhang H."/>
            <person name="Dai N."/>
            <person name="Sheng W."/>
            <person name="Hou X."/>
            <person name="Wei L."/>
        </authorList>
    </citation>
    <scope>NUCLEOTIDE SEQUENCE</scope>
    <source>
        <strain evidence="2">G01</strain>
        <tissue evidence="2">Leaf</tissue>
    </source>
</reference>
<reference evidence="2" key="2">
    <citation type="journal article" date="2024" name="Plant">
        <title>Genomic evolution and insights into agronomic trait innovations of Sesamum species.</title>
        <authorList>
            <person name="Miao H."/>
            <person name="Wang L."/>
            <person name="Qu L."/>
            <person name="Liu H."/>
            <person name="Sun Y."/>
            <person name="Le M."/>
            <person name="Wang Q."/>
            <person name="Wei S."/>
            <person name="Zheng Y."/>
            <person name="Lin W."/>
            <person name="Duan Y."/>
            <person name="Cao H."/>
            <person name="Xiong S."/>
            <person name="Wang X."/>
            <person name="Wei L."/>
            <person name="Li C."/>
            <person name="Ma Q."/>
            <person name="Ju M."/>
            <person name="Zhao R."/>
            <person name="Li G."/>
            <person name="Mu C."/>
            <person name="Tian Q."/>
            <person name="Mei H."/>
            <person name="Zhang T."/>
            <person name="Gao T."/>
            <person name="Zhang H."/>
        </authorList>
    </citation>
    <scope>NUCLEOTIDE SEQUENCE</scope>
    <source>
        <strain evidence="2">G01</strain>
    </source>
</reference>
<proteinExistence type="predicted"/>
<name>A0AAW2LIQ5_9LAMI</name>
<evidence type="ECO:0000313" key="2">
    <source>
        <dbReference type="EMBL" id="KAL0319187.1"/>
    </source>
</evidence>